<reference evidence="3 4" key="1">
    <citation type="submission" date="2014-05" db="EMBL/GenBank/DDBJ databases">
        <title>Cellulosimicrobium funkei U11 genome.</title>
        <authorList>
            <person name="Hu C."/>
            <person name="Gong Y."/>
            <person name="Wan W."/>
            <person name="Jiang M."/>
        </authorList>
    </citation>
    <scope>NUCLEOTIDE SEQUENCE [LARGE SCALE GENOMIC DNA]</scope>
    <source>
        <strain evidence="3 4">U11</strain>
    </source>
</reference>
<dbReference type="Proteomes" id="UP000035265">
    <property type="component" value="Unassembled WGS sequence"/>
</dbReference>
<dbReference type="RefSeq" id="WP_082140808.1">
    <property type="nucleotide sequence ID" value="NZ_JNBQ01000001.1"/>
</dbReference>
<protein>
    <submittedName>
        <fullName evidence="3">Antibiotic resistance protein VanZ</fullName>
    </submittedName>
</protein>
<dbReference type="PATRIC" id="fig|264251.5.peg.42"/>
<dbReference type="PANTHER" id="PTHR36834">
    <property type="entry name" value="MEMBRANE PROTEIN-RELATED"/>
    <property type="match status" value="1"/>
</dbReference>
<dbReference type="AlphaFoldDB" id="A0A0H2KRZ0"/>
<evidence type="ECO:0000313" key="4">
    <source>
        <dbReference type="Proteomes" id="UP000035265"/>
    </source>
</evidence>
<dbReference type="InterPro" id="IPR053150">
    <property type="entry name" value="Teicoplanin_resist-assoc"/>
</dbReference>
<keyword evidence="1" id="KW-1133">Transmembrane helix</keyword>
<dbReference type="STRING" id="264251.FB00_00210"/>
<gene>
    <name evidence="3" type="ORF">FB00_00210</name>
</gene>
<feature type="domain" description="VanZ-like" evidence="2">
    <location>
        <begin position="73"/>
        <end position="162"/>
    </location>
</feature>
<dbReference type="PANTHER" id="PTHR36834:SF1">
    <property type="entry name" value="INTEGRAL MEMBRANE PROTEIN"/>
    <property type="match status" value="1"/>
</dbReference>
<accession>A0A0H2KRZ0</accession>
<feature type="transmembrane region" description="Helical" evidence="1">
    <location>
        <begin position="86"/>
        <end position="105"/>
    </location>
</feature>
<dbReference type="Pfam" id="PF04892">
    <property type="entry name" value="VanZ"/>
    <property type="match status" value="1"/>
</dbReference>
<feature type="transmembrane region" description="Helical" evidence="1">
    <location>
        <begin position="38"/>
        <end position="60"/>
    </location>
</feature>
<proteinExistence type="predicted"/>
<keyword evidence="4" id="KW-1185">Reference proteome</keyword>
<comment type="caution">
    <text evidence="3">The sequence shown here is derived from an EMBL/GenBank/DDBJ whole genome shotgun (WGS) entry which is preliminary data.</text>
</comment>
<name>A0A0H2KRZ0_9MICO</name>
<feature type="transmembrane region" description="Helical" evidence="1">
    <location>
        <begin position="145"/>
        <end position="167"/>
    </location>
</feature>
<evidence type="ECO:0000313" key="3">
    <source>
        <dbReference type="EMBL" id="KLN36311.1"/>
    </source>
</evidence>
<keyword evidence="1" id="KW-0812">Transmembrane</keyword>
<organism evidence="3 4">
    <name type="scientific">Cellulosimicrobium funkei</name>
    <dbReference type="NCBI Taxonomy" id="264251"/>
    <lineage>
        <taxon>Bacteria</taxon>
        <taxon>Bacillati</taxon>
        <taxon>Actinomycetota</taxon>
        <taxon>Actinomycetes</taxon>
        <taxon>Micrococcales</taxon>
        <taxon>Promicromonosporaceae</taxon>
        <taxon>Cellulosimicrobium</taxon>
    </lineage>
</organism>
<dbReference type="InterPro" id="IPR006976">
    <property type="entry name" value="VanZ-like"/>
</dbReference>
<evidence type="ECO:0000256" key="1">
    <source>
        <dbReference type="SAM" id="Phobius"/>
    </source>
</evidence>
<feature type="transmembrane region" description="Helical" evidence="1">
    <location>
        <begin position="112"/>
        <end position="133"/>
    </location>
</feature>
<feature type="transmembrane region" description="Helical" evidence="1">
    <location>
        <begin position="6"/>
        <end position="26"/>
    </location>
</feature>
<dbReference type="EMBL" id="JNBQ01000001">
    <property type="protein sequence ID" value="KLN36311.1"/>
    <property type="molecule type" value="Genomic_DNA"/>
</dbReference>
<sequence>MFREVPVLPVVVPLGAVVLAVLLWRLRRAGRLTVPRAAVALALAVYAAGVVANTVFPIFLDKPVGSAPWSAHLALVPLADYEVADAVMNILVFVPLGMLLPLLLARTSWWRAVAAAAAFSLTIEVVQYVTAHLLGGGHIADVDDLLFNVVGGVLGYALFTLLCRVPALDAFLDRFRWTPGAPAQASSWVRTNSTMPSAAASTSARQSSKSC</sequence>
<keyword evidence="1" id="KW-0472">Membrane</keyword>
<evidence type="ECO:0000259" key="2">
    <source>
        <dbReference type="Pfam" id="PF04892"/>
    </source>
</evidence>